<keyword evidence="1" id="KW-1133">Transmembrane helix</keyword>
<feature type="transmembrane region" description="Helical" evidence="1">
    <location>
        <begin position="16"/>
        <end position="33"/>
    </location>
</feature>
<evidence type="ECO:0000313" key="3">
    <source>
        <dbReference type="Proteomes" id="UP001610063"/>
    </source>
</evidence>
<sequence>MQYILDFLQGTTGSKLIQVAIVLAIVFFMVKMLQKGLNKYIKNSTT</sequence>
<accession>A0ABW7NEH6</accession>
<gene>
    <name evidence="2" type="ORF">ACHKAR_21180</name>
</gene>
<keyword evidence="1" id="KW-0472">Membrane</keyword>
<comment type="caution">
    <text evidence="2">The sequence shown here is derived from an EMBL/GenBank/DDBJ whole genome shotgun (WGS) entry which is preliminary data.</text>
</comment>
<organism evidence="2 3">
    <name type="scientific">Marinoscillum luteum</name>
    <dbReference type="NCBI Taxonomy" id="861051"/>
    <lineage>
        <taxon>Bacteria</taxon>
        <taxon>Pseudomonadati</taxon>
        <taxon>Bacteroidota</taxon>
        <taxon>Cytophagia</taxon>
        <taxon>Cytophagales</taxon>
        <taxon>Reichenbachiellaceae</taxon>
        <taxon>Marinoscillum</taxon>
    </lineage>
</organism>
<dbReference type="Proteomes" id="UP001610063">
    <property type="component" value="Unassembled WGS sequence"/>
</dbReference>
<dbReference type="EMBL" id="JBIPKE010000020">
    <property type="protein sequence ID" value="MFH6985981.1"/>
    <property type="molecule type" value="Genomic_DNA"/>
</dbReference>
<name>A0ABW7NEH6_9BACT</name>
<evidence type="ECO:0000313" key="2">
    <source>
        <dbReference type="EMBL" id="MFH6985981.1"/>
    </source>
</evidence>
<keyword evidence="1" id="KW-0812">Transmembrane</keyword>
<proteinExistence type="predicted"/>
<keyword evidence="3" id="KW-1185">Reference proteome</keyword>
<protein>
    <submittedName>
        <fullName evidence="2">Uncharacterized protein</fullName>
    </submittedName>
</protein>
<dbReference type="RefSeq" id="WP_395419455.1">
    <property type="nucleotide sequence ID" value="NZ_JBIPKE010000020.1"/>
</dbReference>
<reference evidence="2 3" key="1">
    <citation type="journal article" date="2013" name="Int. J. Syst. Evol. Microbiol.">
        <title>Marinoscillum luteum sp. nov., isolated from marine sediment.</title>
        <authorList>
            <person name="Cha I.T."/>
            <person name="Park S.J."/>
            <person name="Kim S.J."/>
            <person name="Kim J.G."/>
            <person name="Jung M.Y."/>
            <person name="Shin K.S."/>
            <person name="Kwon K.K."/>
            <person name="Yang S.H."/>
            <person name="Seo Y.S."/>
            <person name="Rhee S.K."/>
        </authorList>
    </citation>
    <scope>NUCLEOTIDE SEQUENCE [LARGE SCALE GENOMIC DNA]</scope>
    <source>
        <strain evidence="2 3">KCTC 23939</strain>
    </source>
</reference>
<evidence type="ECO:0000256" key="1">
    <source>
        <dbReference type="SAM" id="Phobius"/>
    </source>
</evidence>